<protein>
    <submittedName>
        <fullName evidence="4">DUF4349 domain-containing protein</fullName>
    </submittedName>
</protein>
<name>A0ABW5WJV0_9FLAO</name>
<dbReference type="Proteomes" id="UP001597533">
    <property type="component" value="Unassembled WGS sequence"/>
</dbReference>
<keyword evidence="2" id="KW-0812">Transmembrane</keyword>
<comment type="caution">
    <text evidence="4">The sequence shown here is derived from an EMBL/GenBank/DDBJ whole genome shotgun (WGS) entry which is preliminary data.</text>
</comment>
<accession>A0ABW5WJV0</accession>
<dbReference type="EMBL" id="JBHUOV010000001">
    <property type="protein sequence ID" value="MFD2822555.1"/>
    <property type="molecule type" value="Genomic_DNA"/>
</dbReference>
<dbReference type="RefSeq" id="WP_183485398.1">
    <property type="nucleotide sequence ID" value="NZ_JBHUOV010000001.1"/>
</dbReference>
<keyword evidence="5" id="KW-1185">Reference proteome</keyword>
<reference evidence="5" key="1">
    <citation type="journal article" date="2019" name="Int. J. Syst. Evol. Microbiol.">
        <title>The Global Catalogue of Microorganisms (GCM) 10K type strain sequencing project: providing services to taxonomists for standard genome sequencing and annotation.</title>
        <authorList>
            <consortium name="The Broad Institute Genomics Platform"/>
            <consortium name="The Broad Institute Genome Sequencing Center for Infectious Disease"/>
            <person name="Wu L."/>
            <person name="Ma J."/>
        </authorList>
    </citation>
    <scope>NUCLEOTIDE SEQUENCE [LARGE SCALE GENOMIC DNA]</scope>
    <source>
        <strain evidence="5">KCTC 32141</strain>
    </source>
</reference>
<feature type="coiled-coil region" evidence="1">
    <location>
        <begin position="173"/>
        <end position="200"/>
    </location>
</feature>
<keyword evidence="2" id="KW-0472">Membrane</keyword>
<evidence type="ECO:0000259" key="3">
    <source>
        <dbReference type="Pfam" id="PF14257"/>
    </source>
</evidence>
<proteinExistence type="predicted"/>
<evidence type="ECO:0000313" key="4">
    <source>
        <dbReference type="EMBL" id="MFD2822555.1"/>
    </source>
</evidence>
<feature type="transmembrane region" description="Helical" evidence="2">
    <location>
        <begin position="240"/>
        <end position="262"/>
    </location>
</feature>
<feature type="domain" description="DUF4349" evidence="3">
    <location>
        <begin position="57"/>
        <end position="261"/>
    </location>
</feature>
<organism evidence="4 5">
    <name type="scientific">Lacinutrix iliipiscaria</name>
    <dbReference type="NCBI Taxonomy" id="1230532"/>
    <lineage>
        <taxon>Bacteria</taxon>
        <taxon>Pseudomonadati</taxon>
        <taxon>Bacteroidota</taxon>
        <taxon>Flavobacteriia</taxon>
        <taxon>Flavobacteriales</taxon>
        <taxon>Flavobacteriaceae</taxon>
        <taxon>Lacinutrix</taxon>
    </lineage>
</organism>
<keyword evidence="1" id="KW-0175">Coiled coil</keyword>
<evidence type="ECO:0000256" key="2">
    <source>
        <dbReference type="SAM" id="Phobius"/>
    </source>
</evidence>
<dbReference type="Pfam" id="PF14257">
    <property type="entry name" value="DUF4349"/>
    <property type="match status" value="1"/>
</dbReference>
<keyword evidence="2" id="KW-1133">Transmembrane helix</keyword>
<gene>
    <name evidence="4" type="ORF">ACFS5M_02670</name>
</gene>
<dbReference type="InterPro" id="IPR025645">
    <property type="entry name" value="DUF4349"/>
</dbReference>
<sequence length="272" mass="31504">MKYLVTLFILILPLACSNNSSKNEGSYDATEASSEMALEEVSNSQSSVSFQNNTIDQKLIKESFLRFQTQDLDKTYQHIIKYVEQNNGFIQDDNSNKSYNRLSRNLIIRMPSVSFQKTIDSISNHVEYFDTKRISSKDVTEEFIDIEARLKAKKTLEARYLELLSKAKNVKEILEIERELSSIREEIEAKQGRLKYLQNKVSLSTLNIEFYKLTAENGVTVSYGTKMVNAIKSGFNGISLFFLGLLHIWPFILILIFCIFLFKRWLNKKNKK</sequence>
<evidence type="ECO:0000313" key="5">
    <source>
        <dbReference type="Proteomes" id="UP001597533"/>
    </source>
</evidence>
<evidence type="ECO:0000256" key="1">
    <source>
        <dbReference type="SAM" id="Coils"/>
    </source>
</evidence>